<organism evidence="3 4">
    <name type="scientific">Aliterella atlantica CENA595</name>
    <dbReference type="NCBI Taxonomy" id="1618023"/>
    <lineage>
        <taxon>Bacteria</taxon>
        <taxon>Bacillati</taxon>
        <taxon>Cyanobacteriota</taxon>
        <taxon>Cyanophyceae</taxon>
        <taxon>Chroococcidiopsidales</taxon>
        <taxon>Aliterellaceae</taxon>
        <taxon>Aliterella</taxon>
    </lineage>
</organism>
<feature type="domain" description="Transposase IS200-like" evidence="2">
    <location>
        <begin position="3"/>
        <end position="118"/>
    </location>
</feature>
<sequence length="157" mass="17788">MALWRLYYHLVWATKERQPLITPDTEPKLYSYLIGKADALGSIIHAIGGIENHIHLVASIPPSLSIADFVKNLKGSSAHHLNHRLPDSSHTFGWQRGYGVFSLGGKQLTQAVDYVKNQKAHHLQGTTVASLERESHEEDAPHFPRIEVEHRREFEEP</sequence>
<accession>A0A0D8ZRS9</accession>
<dbReference type="PANTHER" id="PTHR33360">
    <property type="entry name" value="TRANSPOSASE FOR INSERTION SEQUENCE ELEMENT IS200"/>
    <property type="match status" value="1"/>
</dbReference>
<dbReference type="SMART" id="SM01321">
    <property type="entry name" value="Y1_Tnp"/>
    <property type="match status" value="1"/>
</dbReference>
<dbReference type="PANTHER" id="PTHR33360:SF2">
    <property type="entry name" value="TRANSPOSASE FOR INSERTION SEQUENCE ELEMENT IS200"/>
    <property type="match status" value="1"/>
</dbReference>
<dbReference type="STRING" id="1618023.UH38_11980"/>
<reference evidence="3 4" key="1">
    <citation type="submission" date="2015-02" db="EMBL/GenBank/DDBJ databases">
        <title>Draft genome of a novel marine cyanobacterium (Chroococcales) isolated from South Atlantic Ocean.</title>
        <authorList>
            <person name="Rigonato J."/>
            <person name="Alvarenga D.O."/>
            <person name="Branco L.H."/>
            <person name="Varani A.M."/>
            <person name="Brandini F.P."/>
            <person name="Fiore M.F."/>
        </authorList>
    </citation>
    <scope>NUCLEOTIDE SEQUENCE [LARGE SCALE GENOMIC DNA]</scope>
    <source>
        <strain evidence="3 4">CENA595</strain>
    </source>
</reference>
<dbReference type="EMBL" id="JYON01000011">
    <property type="protein sequence ID" value="KJH71513.1"/>
    <property type="molecule type" value="Genomic_DNA"/>
</dbReference>
<protein>
    <submittedName>
        <fullName evidence="3">Transposase</fullName>
    </submittedName>
</protein>
<dbReference type="InterPro" id="IPR036515">
    <property type="entry name" value="Transposase_17_sf"/>
</dbReference>
<proteinExistence type="predicted"/>
<dbReference type="SUPFAM" id="SSF143422">
    <property type="entry name" value="Transposase IS200-like"/>
    <property type="match status" value="1"/>
</dbReference>
<dbReference type="InterPro" id="IPR002686">
    <property type="entry name" value="Transposase_17"/>
</dbReference>
<evidence type="ECO:0000313" key="4">
    <source>
        <dbReference type="Proteomes" id="UP000032452"/>
    </source>
</evidence>
<dbReference type="GO" id="GO:0003677">
    <property type="term" value="F:DNA binding"/>
    <property type="evidence" value="ECO:0007669"/>
    <property type="project" value="InterPro"/>
</dbReference>
<dbReference type="GO" id="GO:0004803">
    <property type="term" value="F:transposase activity"/>
    <property type="evidence" value="ECO:0007669"/>
    <property type="project" value="InterPro"/>
</dbReference>
<dbReference type="Proteomes" id="UP000032452">
    <property type="component" value="Unassembled WGS sequence"/>
</dbReference>
<keyword evidence="4" id="KW-1185">Reference proteome</keyword>
<feature type="region of interest" description="Disordered" evidence="1">
    <location>
        <begin position="128"/>
        <end position="157"/>
    </location>
</feature>
<name>A0A0D8ZRS9_9CYAN</name>
<feature type="compositionally biased region" description="Basic and acidic residues" evidence="1">
    <location>
        <begin position="131"/>
        <end position="157"/>
    </location>
</feature>
<dbReference type="AlphaFoldDB" id="A0A0D8ZRS9"/>
<gene>
    <name evidence="3" type="ORF">UH38_11980</name>
</gene>
<evidence type="ECO:0000313" key="3">
    <source>
        <dbReference type="EMBL" id="KJH71513.1"/>
    </source>
</evidence>
<dbReference type="GO" id="GO:0006313">
    <property type="term" value="P:DNA transposition"/>
    <property type="evidence" value="ECO:0007669"/>
    <property type="project" value="InterPro"/>
</dbReference>
<dbReference type="Gene3D" id="3.30.70.1290">
    <property type="entry name" value="Transposase IS200-like"/>
    <property type="match status" value="1"/>
</dbReference>
<dbReference type="Pfam" id="PF01797">
    <property type="entry name" value="Y1_Tnp"/>
    <property type="match status" value="1"/>
</dbReference>
<dbReference type="OrthoDB" id="9798161at2"/>
<dbReference type="PATRIC" id="fig|1618023.3.peg.4259"/>
<dbReference type="RefSeq" id="WP_045054890.1">
    <property type="nucleotide sequence ID" value="NZ_CAWMDP010000048.1"/>
</dbReference>
<evidence type="ECO:0000256" key="1">
    <source>
        <dbReference type="SAM" id="MobiDB-lite"/>
    </source>
</evidence>
<dbReference type="NCBIfam" id="NF033573">
    <property type="entry name" value="transpos_IS200"/>
    <property type="match status" value="1"/>
</dbReference>
<comment type="caution">
    <text evidence="3">The sequence shown here is derived from an EMBL/GenBank/DDBJ whole genome shotgun (WGS) entry which is preliminary data.</text>
</comment>
<evidence type="ECO:0000259" key="2">
    <source>
        <dbReference type="SMART" id="SM01321"/>
    </source>
</evidence>